<dbReference type="Proteomes" id="UP000031338">
    <property type="component" value="Unassembled WGS sequence"/>
</dbReference>
<accession>A0A0B8ZYJ3</accession>
<dbReference type="AlphaFoldDB" id="A0A0B8ZYJ3"/>
<dbReference type="PATRIC" id="fig|48936.3.peg.4369"/>
<proteinExistence type="predicted"/>
<keyword evidence="2" id="KW-0472">Membrane</keyword>
<dbReference type="STRING" id="48936.NJ75_04337"/>
<keyword evidence="2" id="KW-1133">Transmembrane helix</keyword>
<organism evidence="3 4">
    <name type="scientific">Novosphingobium subterraneum</name>
    <dbReference type="NCBI Taxonomy" id="48936"/>
    <lineage>
        <taxon>Bacteria</taxon>
        <taxon>Pseudomonadati</taxon>
        <taxon>Pseudomonadota</taxon>
        <taxon>Alphaproteobacteria</taxon>
        <taxon>Sphingomonadales</taxon>
        <taxon>Sphingomonadaceae</taxon>
        <taxon>Novosphingobium</taxon>
    </lineage>
</organism>
<dbReference type="Pfam" id="PF09677">
    <property type="entry name" value="TrbI_Ftype"/>
    <property type="match status" value="1"/>
</dbReference>
<comment type="caution">
    <text evidence="3">The sequence shown here is derived from an EMBL/GenBank/DDBJ whole genome shotgun (WGS) entry which is preliminary data.</text>
</comment>
<keyword evidence="2" id="KW-0812">Transmembrane</keyword>
<feature type="region of interest" description="Disordered" evidence="1">
    <location>
        <begin position="1"/>
        <end position="23"/>
    </location>
</feature>
<evidence type="ECO:0000313" key="3">
    <source>
        <dbReference type="EMBL" id="KHS42209.1"/>
    </source>
</evidence>
<evidence type="ECO:0000256" key="1">
    <source>
        <dbReference type="SAM" id="MobiDB-lite"/>
    </source>
</evidence>
<dbReference type="InterPro" id="IPR014115">
    <property type="entry name" value="TrbI_Ftype"/>
</dbReference>
<evidence type="ECO:0000313" key="4">
    <source>
        <dbReference type="Proteomes" id="UP000031338"/>
    </source>
</evidence>
<reference evidence="3 4" key="1">
    <citation type="submission" date="2014-10" db="EMBL/GenBank/DDBJ databases">
        <title>Draft genome sequence of Novosphingobium subterraneum DSM 12447.</title>
        <authorList>
            <person name="Gan H.M."/>
            <person name="Gan H.Y."/>
            <person name="Savka M.A."/>
        </authorList>
    </citation>
    <scope>NUCLEOTIDE SEQUENCE [LARGE SCALE GENOMIC DNA]</scope>
    <source>
        <strain evidence="3 4">DSM 12447</strain>
    </source>
</reference>
<dbReference type="RefSeq" id="WP_052242729.1">
    <property type="nucleotide sequence ID" value="NZ_JRVC01000032.1"/>
</dbReference>
<dbReference type="EMBL" id="JRVC01000032">
    <property type="protein sequence ID" value="KHS42209.1"/>
    <property type="molecule type" value="Genomic_DNA"/>
</dbReference>
<protein>
    <submittedName>
        <fullName evidence="3">Uncharacterized protein</fullName>
    </submittedName>
</protein>
<evidence type="ECO:0000256" key="2">
    <source>
        <dbReference type="SAM" id="Phobius"/>
    </source>
</evidence>
<gene>
    <name evidence="3" type="ORF">NJ75_04337</name>
</gene>
<sequence>MVDRRVAEEVSPGPLFETETPPVPSTTIAAHARRRSVDWKLVGLIGSIVVAGLWGAWVTRELLSTPTAPTLVRVQLSSIIGEYVAAQARSQTPPDVVTAETKAFMGAVQRNLEARGARGQVVLVGEAVLAGNVPDVTMAVRREVYAKVPSPGSKAGTNSSVIDAMRQVMAPNPASVVQGNAVDSEVDDARAR</sequence>
<feature type="transmembrane region" description="Helical" evidence="2">
    <location>
        <begin position="41"/>
        <end position="59"/>
    </location>
</feature>
<name>A0A0B8ZYJ3_9SPHN</name>
<keyword evidence="4" id="KW-1185">Reference proteome</keyword>